<organism evidence="1 2">
    <name type="scientific">Quillaja saponaria</name>
    <name type="common">Soap bark tree</name>
    <dbReference type="NCBI Taxonomy" id="32244"/>
    <lineage>
        <taxon>Eukaryota</taxon>
        <taxon>Viridiplantae</taxon>
        <taxon>Streptophyta</taxon>
        <taxon>Embryophyta</taxon>
        <taxon>Tracheophyta</taxon>
        <taxon>Spermatophyta</taxon>
        <taxon>Magnoliopsida</taxon>
        <taxon>eudicotyledons</taxon>
        <taxon>Gunneridae</taxon>
        <taxon>Pentapetalae</taxon>
        <taxon>rosids</taxon>
        <taxon>fabids</taxon>
        <taxon>Fabales</taxon>
        <taxon>Quillajaceae</taxon>
        <taxon>Quillaja</taxon>
    </lineage>
</organism>
<accession>A0AAD7PZN9</accession>
<sequence>MLCNSPTQKTAVQSRHWTLEREKERQKRCIDEGEPNSTPSASVMVISFIFVPKFCALHSVMYPKNMLFLVF</sequence>
<dbReference type="KEGG" id="qsa:O6P43_010097"/>
<dbReference type="EMBL" id="JARAOO010000004">
    <property type="protein sequence ID" value="KAJ7972165.1"/>
    <property type="molecule type" value="Genomic_DNA"/>
</dbReference>
<name>A0AAD7PZN9_QUISA</name>
<comment type="caution">
    <text evidence="1">The sequence shown here is derived from an EMBL/GenBank/DDBJ whole genome shotgun (WGS) entry which is preliminary data.</text>
</comment>
<evidence type="ECO:0000313" key="1">
    <source>
        <dbReference type="EMBL" id="KAJ7972165.1"/>
    </source>
</evidence>
<gene>
    <name evidence="1" type="ORF">O6P43_010097</name>
</gene>
<protein>
    <submittedName>
        <fullName evidence="1">Uncharacterized protein</fullName>
    </submittedName>
</protein>
<reference evidence="1" key="1">
    <citation type="journal article" date="2023" name="Science">
        <title>Elucidation of the pathway for biosynthesis of saponin adjuvants from the soapbark tree.</title>
        <authorList>
            <person name="Reed J."/>
            <person name="Orme A."/>
            <person name="El-Demerdash A."/>
            <person name="Owen C."/>
            <person name="Martin L.B.B."/>
            <person name="Misra R.C."/>
            <person name="Kikuchi S."/>
            <person name="Rejzek M."/>
            <person name="Martin A.C."/>
            <person name="Harkess A."/>
            <person name="Leebens-Mack J."/>
            <person name="Louveau T."/>
            <person name="Stephenson M.J."/>
            <person name="Osbourn A."/>
        </authorList>
    </citation>
    <scope>NUCLEOTIDE SEQUENCE</scope>
    <source>
        <strain evidence="1">S10</strain>
    </source>
</reference>
<proteinExistence type="predicted"/>
<keyword evidence="2" id="KW-1185">Reference proteome</keyword>
<dbReference type="AlphaFoldDB" id="A0AAD7PZN9"/>
<dbReference type="Proteomes" id="UP001163823">
    <property type="component" value="Chromosome 4"/>
</dbReference>
<evidence type="ECO:0000313" key="2">
    <source>
        <dbReference type="Proteomes" id="UP001163823"/>
    </source>
</evidence>